<dbReference type="Gene3D" id="3.30.470.20">
    <property type="entry name" value="ATP-grasp fold, B domain"/>
    <property type="match status" value="1"/>
</dbReference>
<proteinExistence type="predicted"/>
<dbReference type="SUPFAM" id="SSF56059">
    <property type="entry name" value="Glutathione synthetase ATP-binding domain-like"/>
    <property type="match status" value="1"/>
</dbReference>
<dbReference type="InterPro" id="IPR011054">
    <property type="entry name" value="Rudment_hybrid_motif"/>
</dbReference>
<evidence type="ECO:0000256" key="7">
    <source>
        <dbReference type="ARBA" id="ARBA00022741"/>
    </source>
</evidence>
<dbReference type="FunFam" id="3.30.470.20:FF:000028">
    <property type="entry name" value="Methylcrotonoyl-CoA carboxylase subunit alpha, mitochondrial"/>
    <property type="match status" value="1"/>
</dbReference>
<dbReference type="FunFam" id="3.30.1490.20:FF:000003">
    <property type="entry name" value="acetyl-CoA carboxylase isoform X1"/>
    <property type="match status" value="1"/>
</dbReference>
<comment type="subunit">
    <text evidence="3">Acetyl-CoA carboxylase is a heterohexamer of biotin carboxyl carrier protein, biotin carboxylase and the two subunits of carboxyl transferase in a 2:2 complex.</text>
</comment>
<dbReference type="Pfam" id="PF00289">
    <property type="entry name" value="Biotin_carb_N"/>
    <property type="match status" value="1"/>
</dbReference>
<dbReference type="RefSeq" id="WP_088908410.1">
    <property type="nucleotide sequence ID" value="NZ_CP018145.1"/>
</dbReference>
<evidence type="ECO:0000256" key="6">
    <source>
        <dbReference type="ARBA" id="ARBA00022598"/>
    </source>
</evidence>
<dbReference type="InterPro" id="IPR005481">
    <property type="entry name" value="BC-like_N"/>
</dbReference>
<keyword evidence="10" id="KW-0275">Fatty acid biosynthesis</keyword>
<evidence type="ECO:0000256" key="9">
    <source>
        <dbReference type="ARBA" id="ARBA00022840"/>
    </source>
</evidence>
<evidence type="ECO:0000256" key="3">
    <source>
        <dbReference type="ARBA" id="ARBA00011750"/>
    </source>
</evidence>
<keyword evidence="5" id="KW-0444">Lipid biosynthesis</keyword>
<keyword evidence="7 13" id="KW-0547">Nucleotide-binding</keyword>
<evidence type="ECO:0000256" key="8">
    <source>
        <dbReference type="ARBA" id="ARBA00022832"/>
    </source>
</evidence>
<dbReference type="PANTHER" id="PTHR18866:SF128">
    <property type="entry name" value="UREA AMIDOLYASE"/>
    <property type="match status" value="1"/>
</dbReference>
<evidence type="ECO:0000256" key="1">
    <source>
        <dbReference type="ARBA" id="ARBA00003761"/>
    </source>
</evidence>
<dbReference type="SMART" id="SM00878">
    <property type="entry name" value="Biotin_carb_C"/>
    <property type="match status" value="1"/>
</dbReference>
<evidence type="ECO:0000256" key="13">
    <source>
        <dbReference type="PROSITE-ProRule" id="PRU00409"/>
    </source>
</evidence>
<dbReference type="SUPFAM" id="SSF51246">
    <property type="entry name" value="Rudiment single hybrid motif"/>
    <property type="match status" value="1"/>
</dbReference>
<comment type="pathway">
    <text evidence="2">Lipid metabolism; malonyl-CoA biosynthesis; malonyl-CoA from acetyl-CoA: step 1/1.</text>
</comment>
<sequence>MNKVLIANRGEIARRIIRTCKARGVATVAVYSDADKDLPFVREADESVHIGPPPVPHSYLNVEAILAAAKSTGADAIHPGYGLLSENEAFARRVLEEGLLFIGPTPEVIGQMGDKLTARRIMEAAGVPVVPGCEQAIDSPDEAAVIAMSIGYPVMLKASAGGGGIGMHICRDEAELRQAYQSAKGRAKAYFGNDAMYMEKYVERPHHIEVQVVADQNGNVIHLLERECSIQRRHQKVLEESPSPFLDTATRELLCDAAVTAAKAVGYSGVGTVEFIVDEQKNFYFLEMNTRLQVEHPVTEEMTGIDLVSLQLDIADNHPLSIKQEDVKALRHAIELRVYAEDPVTFLPSPGTITLYQPPAFEDIRIDDGVETGTQVTPFYDPMIAKVIVSGATREEAVQQAQKAMNHFLITGIKTNIPFLQEVLQDEQFRAGNYTTWFVTERGAASSTEKR</sequence>
<dbReference type="InterPro" id="IPR005479">
    <property type="entry name" value="CPAse_ATP-bd"/>
</dbReference>
<evidence type="ECO:0000313" key="16">
    <source>
        <dbReference type="EMBL" id="ASJ54693.1"/>
    </source>
</evidence>
<keyword evidence="11" id="KW-0092">Biotin</keyword>
<keyword evidence="10" id="KW-0443">Lipid metabolism</keyword>
<dbReference type="InterPro" id="IPR016185">
    <property type="entry name" value="PreATP-grasp_dom_sf"/>
</dbReference>
<dbReference type="AlphaFoldDB" id="A0A220MIA4"/>
<dbReference type="PROSITE" id="PS50979">
    <property type="entry name" value="BC"/>
    <property type="match status" value="1"/>
</dbReference>
<comment type="function">
    <text evidence="1">This protein is a component of the acetyl coenzyme A carboxylase complex; first, biotin carboxylase catalyzes the carboxylation of the carrier protein and then the transcarboxylase transfers the carboxyl group to form malonyl-CoA.</text>
</comment>
<dbReference type="PANTHER" id="PTHR18866">
    <property type="entry name" value="CARBOXYLASE:PYRUVATE/ACETYL-COA/PROPIONYL-COA CARBOXYLASE"/>
    <property type="match status" value="1"/>
</dbReference>
<accession>A0A220MIA4</accession>
<dbReference type="InterPro" id="IPR011761">
    <property type="entry name" value="ATP-grasp"/>
</dbReference>
<evidence type="ECO:0000313" key="17">
    <source>
        <dbReference type="Proteomes" id="UP000197781"/>
    </source>
</evidence>
<protein>
    <recommendedName>
        <fullName evidence="4">biotin carboxylase</fullName>
        <ecNumber evidence="4">6.3.4.14</ecNumber>
    </recommendedName>
</protein>
<gene>
    <name evidence="16" type="ORF">BP422_14605</name>
</gene>
<dbReference type="Proteomes" id="UP000197781">
    <property type="component" value="Chromosome"/>
</dbReference>
<dbReference type="FunFam" id="3.40.50.20:FF:000010">
    <property type="entry name" value="Propionyl-CoA carboxylase subunit alpha"/>
    <property type="match status" value="1"/>
</dbReference>
<evidence type="ECO:0000256" key="4">
    <source>
        <dbReference type="ARBA" id="ARBA00013263"/>
    </source>
</evidence>
<keyword evidence="9 13" id="KW-0067">ATP-binding</keyword>
<evidence type="ECO:0000259" key="15">
    <source>
        <dbReference type="PROSITE" id="PS50979"/>
    </source>
</evidence>
<name>A0A220MIA4_9BACL</name>
<dbReference type="InterPro" id="IPR011764">
    <property type="entry name" value="Biotin_carboxylation_dom"/>
</dbReference>
<dbReference type="GO" id="GO:0046872">
    <property type="term" value="F:metal ion binding"/>
    <property type="evidence" value="ECO:0007669"/>
    <property type="project" value="InterPro"/>
</dbReference>
<dbReference type="Pfam" id="PF02785">
    <property type="entry name" value="Biotin_carb_C"/>
    <property type="match status" value="1"/>
</dbReference>
<evidence type="ECO:0000256" key="12">
    <source>
        <dbReference type="ARBA" id="ARBA00048600"/>
    </source>
</evidence>
<dbReference type="EMBL" id="CP018145">
    <property type="protein sequence ID" value="ASJ54693.1"/>
    <property type="molecule type" value="Genomic_DNA"/>
</dbReference>
<reference evidence="16 17" key="1">
    <citation type="submission" date="2016-11" db="EMBL/GenBank/DDBJ databases">
        <authorList>
            <person name="Jaros S."/>
            <person name="Januszkiewicz K."/>
            <person name="Wedrychowicz H."/>
        </authorList>
    </citation>
    <scope>NUCLEOTIDE SEQUENCE [LARGE SCALE GENOMIC DNA]</scope>
    <source>
        <strain evidence="16 17">NF2</strain>
    </source>
</reference>
<organism evidence="16 17">
    <name type="scientific">Brevibacillus formosus</name>
    <dbReference type="NCBI Taxonomy" id="54913"/>
    <lineage>
        <taxon>Bacteria</taxon>
        <taxon>Bacillati</taxon>
        <taxon>Bacillota</taxon>
        <taxon>Bacilli</taxon>
        <taxon>Bacillales</taxon>
        <taxon>Paenibacillaceae</taxon>
        <taxon>Brevibacillus</taxon>
    </lineage>
</organism>
<evidence type="ECO:0000256" key="2">
    <source>
        <dbReference type="ARBA" id="ARBA00004956"/>
    </source>
</evidence>
<dbReference type="Pfam" id="PF02786">
    <property type="entry name" value="CPSase_L_D2"/>
    <property type="match status" value="1"/>
</dbReference>
<keyword evidence="6" id="KW-0436">Ligase</keyword>
<dbReference type="GO" id="GO:0006633">
    <property type="term" value="P:fatty acid biosynthetic process"/>
    <property type="evidence" value="ECO:0007669"/>
    <property type="project" value="UniProtKB-KW"/>
</dbReference>
<dbReference type="NCBIfam" id="NF006367">
    <property type="entry name" value="PRK08591.1"/>
    <property type="match status" value="1"/>
</dbReference>
<dbReference type="PROSITE" id="PS00867">
    <property type="entry name" value="CPSASE_2"/>
    <property type="match status" value="1"/>
</dbReference>
<comment type="catalytic activity">
    <reaction evidence="12">
        <text>N(6)-biotinyl-L-lysyl-[protein] + hydrogencarbonate + ATP = N(6)-carboxybiotinyl-L-lysyl-[protein] + ADP + phosphate + H(+)</text>
        <dbReference type="Rhea" id="RHEA:13501"/>
        <dbReference type="Rhea" id="RHEA-COMP:10505"/>
        <dbReference type="Rhea" id="RHEA-COMP:10506"/>
        <dbReference type="ChEBI" id="CHEBI:15378"/>
        <dbReference type="ChEBI" id="CHEBI:17544"/>
        <dbReference type="ChEBI" id="CHEBI:30616"/>
        <dbReference type="ChEBI" id="CHEBI:43474"/>
        <dbReference type="ChEBI" id="CHEBI:83144"/>
        <dbReference type="ChEBI" id="CHEBI:83145"/>
        <dbReference type="ChEBI" id="CHEBI:456216"/>
        <dbReference type="EC" id="6.3.4.14"/>
    </reaction>
</comment>
<feature type="domain" description="ATP-grasp" evidence="14">
    <location>
        <begin position="119"/>
        <end position="316"/>
    </location>
</feature>
<dbReference type="InterPro" id="IPR050856">
    <property type="entry name" value="Biotin_carboxylase_complex"/>
</dbReference>
<evidence type="ECO:0000256" key="11">
    <source>
        <dbReference type="ARBA" id="ARBA00023267"/>
    </source>
</evidence>
<evidence type="ECO:0000256" key="10">
    <source>
        <dbReference type="ARBA" id="ARBA00023160"/>
    </source>
</evidence>
<dbReference type="KEGG" id="bfm:BP422_14605"/>
<evidence type="ECO:0000256" key="5">
    <source>
        <dbReference type="ARBA" id="ARBA00022516"/>
    </source>
</evidence>
<keyword evidence="8" id="KW-0276">Fatty acid metabolism</keyword>
<dbReference type="PROSITE" id="PS50975">
    <property type="entry name" value="ATP_GRASP"/>
    <property type="match status" value="1"/>
</dbReference>
<dbReference type="GO" id="GO:0005524">
    <property type="term" value="F:ATP binding"/>
    <property type="evidence" value="ECO:0007669"/>
    <property type="project" value="UniProtKB-UniRule"/>
</dbReference>
<dbReference type="PROSITE" id="PS00866">
    <property type="entry name" value="CPSASE_1"/>
    <property type="match status" value="1"/>
</dbReference>
<feature type="domain" description="Biotin carboxylation" evidence="15">
    <location>
        <begin position="1"/>
        <end position="444"/>
    </location>
</feature>
<dbReference type="GO" id="GO:0004075">
    <property type="term" value="F:biotin carboxylase activity"/>
    <property type="evidence" value="ECO:0007669"/>
    <property type="project" value="UniProtKB-EC"/>
</dbReference>
<dbReference type="InterPro" id="IPR005482">
    <property type="entry name" value="Biotin_COase_C"/>
</dbReference>
<evidence type="ECO:0000259" key="14">
    <source>
        <dbReference type="PROSITE" id="PS50975"/>
    </source>
</evidence>
<dbReference type="EC" id="6.3.4.14" evidence="4"/>
<dbReference type="SUPFAM" id="SSF52440">
    <property type="entry name" value="PreATP-grasp domain"/>
    <property type="match status" value="1"/>
</dbReference>